<sequence length="31" mass="3626">MTMPMFAKKNTQQQQLVVPHGNELLLLRFLV</sequence>
<accession>A0A644Z792</accession>
<protein>
    <submittedName>
        <fullName evidence="1">Uncharacterized protein</fullName>
    </submittedName>
</protein>
<name>A0A644Z792_9ZZZZ</name>
<dbReference type="EMBL" id="VSSQ01007514">
    <property type="protein sequence ID" value="MPM36148.1"/>
    <property type="molecule type" value="Genomic_DNA"/>
</dbReference>
<proteinExistence type="predicted"/>
<gene>
    <name evidence="1" type="ORF">SDC9_82743</name>
</gene>
<reference evidence="1" key="1">
    <citation type="submission" date="2019-08" db="EMBL/GenBank/DDBJ databases">
        <authorList>
            <person name="Kucharzyk K."/>
            <person name="Murdoch R.W."/>
            <person name="Higgins S."/>
            <person name="Loffler F."/>
        </authorList>
    </citation>
    <scope>NUCLEOTIDE SEQUENCE</scope>
</reference>
<evidence type="ECO:0000313" key="1">
    <source>
        <dbReference type="EMBL" id="MPM36148.1"/>
    </source>
</evidence>
<organism evidence="1">
    <name type="scientific">bioreactor metagenome</name>
    <dbReference type="NCBI Taxonomy" id="1076179"/>
    <lineage>
        <taxon>unclassified sequences</taxon>
        <taxon>metagenomes</taxon>
        <taxon>ecological metagenomes</taxon>
    </lineage>
</organism>
<dbReference type="AlphaFoldDB" id="A0A644Z792"/>
<comment type="caution">
    <text evidence="1">The sequence shown here is derived from an EMBL/GenBank/DDBJ whole genome shotgun (WGS) entry which is preliminary data.</text>
</comment>